<organism evidence="1 2">
    <name type="scientific">Aureobasidium pullulans</name>
    <name type="common">Black yeast</name>
    <name type="synonym">Pullularia pullulans</name>
    <dbReference type="NCBI Taxonomy" id="5580"/>
    <lineage>
        <taxon>Eukaryota</taxon>
        <taxon>Fungi</taxon>
        <taxon>Dikarya</taxon>
        <taxon>Ascomycota</taxon>
        <taxon>Pezizomycotina</taxon>
        <taxon>Dothideomycetes</taxon>
        <taxon>Dothideomycetidae</taxon>
        <taxon>Dothideales</taxon>
        <taxon>Saccotheciaceae</taxon>
        <taxon>Aureobasidium</taxon>
    </lineage>
</organism>
<accession>A0AB74JKN8</accession>
<evidence type="ECO:0000313" key="2">
    <source>
        <dbReference type="Proteomes" id="UP000310374"/>
    </source>
</evidence>
<evidence type="ECO:0008006" key="3">
    <source>
        <dbReference type="Google" id="ProtNLM"/>
    </source>
</evidence>
<gene>
    <name evidence="1" type="ORF">D6D12_07712</name>
</gene>
<dbReference type="Proteomes" id="UP000310374">
    <property type="component" value="Unassembled WGS sequence"/>
</dbReference>
<dbReference type="AlphaFoldDB" id="A0AB74JKN8"/>
<reference evidence="1 2" key="1">
    <citation type="submission" date="2018-10" db="EMBL/GenBank/DDBJ databases">
        <title>Fifty Aureobasidium pullulans genomes reveal a recombining polyextremotolerant generalist.</title>
        <authorList>
            <person name="Gostincar C."/>
            <person name="Turk M."/>
            <person name="Zajc J."/>
            <person name="Gunde-Cimerman N."/>
        </authorList>
    </citation>
    <scope>NUCLEOTIDE SEQUENCE [LARGE SCALE GENOMIC DNA]</scope>
    <source>
        <strain evidence="1 2">EXF-10081</strain>
    </source>
</reference>
<name>A0AB74JKN8_AURPU</name>
<evidence type="ECO:0000313" key="1">
    <source>
        <dbReference type="EMBL" id="THX24387.1"/>
    </source>
</evidence>
<dbReference type="EMBL" id="QZAT01000123">
    <property type="protein sequence ID" value="THX24387.1"/>
    <property type="molecule type" value="Genomic_DNA"/>
</dbReference>
<sequence length="309" mass="34327">MADPPSTVPQSSAPEGTAATTNAHIPELPNEVLCSIAGFVDDADIPNLRLAAKVFHYITAERFATVFFQDRAYELSPAGLKALVKITEHPVFAPYIRTIIIGHGGKHHSAEYHDKMESAFQNLKVYGHKISLGLRRVRTAHNFEVRPLRVETAMSKFSTKMISAAKKAQMPIESIIADLQNPLVGDPSGEWHYLYPHILRGDGSTAFHIKLSSHGPTFAASNRLKHISFHNVHLVMSSDSLGHWGRVFTYLFAFRTRSLDSCEFGNLWHGRDSLWLGGGDKTIRAKTRGQVYTVMPNLAARLEESTLDV</sequence>
<proteinExistence type="predicted"/>
<protein>
    <recommendedName>
        <fullName evidence="3">F-box domain-containing protein</fullName>
    </recommendedName>
</protein>
<comment type="caution">
    <text evidence="1">The sequence shown here is derived from an EMBL/GenBank/DDBJ whole genome shotgun (WGS) entry which is preliminary data.</text>
</comment>